<dbReference type="RefSeq" id="WP_207138577.1">
    <property type="nucleotide sequence ID" value="NZ_JAEKJZ010000001.1"/>
</dbReference>
<comment type="caution">
    <text evidence="2">The sequence shown here is derived from an EMBL/GenBank/DDBJ whole genome shotgun (WGS) entry which is preliminary data.</text>
</comment>
<reference evidence="2" key="1">
    <citation type="submission" date="2020-12" db="EMBL/GenBank/DDBJ databases">
        <title>Oil enriched cultivation method for isolating marine PHA-producing bacteria.</title>
        <authorList>
            <person name="Zheng W."/>
            <person name="Yu S."/>
            <person name="Huang Y."/>
        </authorList>
    </citation>
    <scope>NUCLEOTIDE SEQUENCE</scope>
    <source>
        <strain evidence="2">SY-2-12</strain>
    </source>
</reference>
<sequence length="351" mass="36448">MRLLPFKPLTLFLAALLALPTSASADVIVLDNQALPPELRLSGQCGVEISGPIDGDTVARFKDTFRDLAAQPDAAFEAAGEWGLNVCLAGEGGDNAAAVDLANFFADRKIGTVVGPGQTCTGPCALAFMGGTIDYPTGVGPLRAMSPSSVLGFSLDAGETEQSSATAYRALYEILTAGSISRDRNGAVHSVHRRFPIEVTLELLRNTGGPGFFIDTLHKAALLDIALIGVPGASLNAQGLATLCETAYLLNSEMPLAGPVGRLLEGIGQEISPVEPVLGQNAFGATTFNFSWGAMHPIDCSVLPLDPGTYLVSTGDISSDDARSRVLKAYNGLPLSTGLAEVGALMDTITQ</sequence>
<dbReference type="AlphaFoldDB" id="A0A939EAS3"/>
<organism evidence="2 3">
    <name type="scientific">Roseibium aggregatum</name>
    <dbReference type="NCBI Taxonomy" id="187304"/>
    <lineage>
        <taxon>Bacteria</taxon>
        <taxon>Pseudomonadati</taxon>
        <taxon>Pseudomonadota</taxon>
        <taxon>Alphaproteobacteria</taxon>
        <taxon>Hyphomicrobiales</taxon>
        <taxon>Stappiaceae</taxon>
        <taxon>Roseibium</taxon>
    </lineage>
</organism>
<keyword evidence="1" id="KW-0732">Signal</keyword>
<evidence type="ECO:0000256" key="1">
    <source>
        <dbReference type="SAM" id="SignalP"/>
    </source>
</evidence>
<name>A0A939EAS3_9HYPH</name>
<accession>A0A939EAS3</accession>
<evidence type="ECO:0008006" key="4">
    <source>
        <dbReference type="Google" id="ProtNLM"/>
    </source>
</evidence>
<dbReference type="EMBL" id="JAEKJZ010000001">
    <property type="protein sequence ID" value="MBN9669034.1"/>
    <property type="molecule type" value="Genomic_DNA"/>
</dbReference>
<feature type="chain" id="PRO_5038131993" description="Leucine-binding protein domain-containing protein" evidence="1">
    <location>
        <begin position="26"/>
        <end position="351"/>
    </location>
</feature>
<gene>
    <name evidence="2" type="ORF">JF539_01715</name>
</gene>
<evidence type="ECO:0000313" key="2">
    <source>
        <dbReference type="EMBL" id="MBN9669034.1"/>
    </source>
</evidence>
<protein>
    <recommendedName>
        <fullName evidence="4">Leucine-binding protein domain-containing protein</fullName>
    </recommendedName>
</protein>
<proteinExistence type="predicted"/>
<dbReference type="Proteomes" id="UP000664096">
    <property type="component" value="Unassembled WGS sequence"/>
</dbReference>
<feature type="signal peptide" evidence="1">
    <location>
        <begin position="1"/>
        <end position="25"/>
    </location>
</feature>
<evidence type="ECO:0000313" key="3">
    <source>
        <dbReference type="Proteomes" id="UP000664096"/>
    </source>
</evidence>